<accession>A0AA90VJX2</accession>
<dbReference type="PANTHER" id="PTHR32385">
    <property type="entry name" value="MANNOSYL PHOSPHORYLINOSITOL CERAMIDE SYNTHASE"/>
    <property type="match status" value="1"/>
</dbReference>
<dbReference type="InterPro" id="IPR029044">
    <property type="entry name" value="Nucleotide-diphossugar_trans"/>
</dbReference>
<organism evidence="2 3">
    <name type="scientific">Segatella copri</name>
    <dbReference type="NCBI Taxonomy" id="165179"/>
    <lineage>
        <taxon>Bacteria</taxon>
        <taxon>Pseudomonadati</taxon>
        <taxon>Bacteroidota</taxon>
        <taxon>Bacteroidia</taxon>
        <taxon>Bacteroidales</taxon>
        <taxon>Prevotellaceae</taxon>
        <taxon>Segatella</taxon>
    </lineage>
</organism>
<dbReference type="Gene3D" id="3.90.550.20">
    <property type="match status" value="1"/>
</dbReference>
<name>A0AA90VJX2_9BACT</name>
<dbReference type="GO" id="GO:0051999">
    <property type="term" value="P:mannosyl-inositol phosphorylceramide biosynthetic process"/>
    <property type="evidence" value="ECO:0007669"/>
    <property type="project" value="TreeGrafter"/>
</dbReference>
<dbReference type="GO" id="GO:0000030">
    <property type="term" value="F:mannosyltransferase activity"/>
    <property type="evidence" value="ECO:0007669"/>
    <property type="project" value="TreeGrafter"/>
</dbReference>
<dbReference type="InterPro" id="IPR007577">
    <property type="entry name" value="GlycoTrfase_DXD_sugar-bd_CS"/>
</dbReference>
<dbReference type="EMBL" id="VZAP01000062">
    <property type="protein sequence ID" value="MQO92063.1"/>
    <property type="molecule type" value="Genomic_DNA"/>
</dbReference>
<protein>
    <recommendedName>
        <fullName evidence="4">Glycosyltransferase</fullName>
    </recommendedName>
</protein>
<evidence type="ECO:0008006" key="4">
    <source>
        <dbReference type="Google" id="ProtNLM"/>
    </source>
</evidence>
<evidence type="ECO:0000313" key="3">
    <source>
        <dbReference type="Proteomes" id="UP000421283"/>
    </source>
</evidence>
<dbReference type="SUPFAM" id="SSF53448">
    <property type="entry name" value="Nucleotide-diphospho-sugar transferases"/>
    <property type="match status" value="1"/>
</dbReference>
<evidence type="ECO:0000256" key="1">
    <source>
        <dbReference type="ARBA" id="ARBA00022679"/>
    </source>
</evidence>
<gene>
    <name evidence="2" type="ORF">F7D31_05150</name>
</gene>
<keyword evidence="1" id="KW-0808">Transferase</keyword>
<sequence>MNIPNKIHYCWYGGGKMNHILRSCVKSFSHLGENEIKCWNEENSDIYELEAIRFLVEKKDWAFVSDYVRLKVLYEHGGIYFDTDIQVIKPLPKEFYEADMIVGYVYDCIMSTAFIMVRSHHPFIKYLLDILEGHLKAGEKVVNKGYFTQAFLDYYPNFKLDGKYREFAKGCFVYPRNYFDSATFDRNAGYCIHHGMGTWHNPSTLKRLVRPFVKLLRFYVKPFGVWYQNRVNDKMVDNAGVFKEIYLNNIGKE</sequence>
<dbReference type="AlphaFoldDB" id="A0AA90VJX2"/>
<dbReference type="RefSeq" id="WP_153137815.1">
    <property type="nucleotide sequence ID" value="NZ_VZAP01000062.1"/>
</dbReference>
<proteinExistence type="predicted"/>
<dbReference type="PANTHER" id="PTHR32385:SF15">
    <property type="entry name" value="INOSITOL PHOSPHOCERAMIDE MANNOSYLTRANSFERASE 1"/>
    <property type="match status" value="1"/>
</dbReference>
<dbReference type="GO" id="GO:0016020">
    <property type="term" value="C:membrane"/>
    <property type="evidence" value="ECO:0007669"/>
    <property type="project" value="GOC"/>
</dbReference>
<evidence type="ECO:0000313" key="2">
    <source>
        <dbReference type="EMBL" id="MQO92063.1"/>
    </source>
</evidence>
<comment type="caution">
    <text evidence="2">The sequence shown here is derived from an EMBL/GenBank/DDBJ whole genome shotgun (WGS) entry which is preliminary data.</text>
</comment>
<reference evidence="3" key="1">
    <citation type="submission" date="2019-09" db="EMBL/GenBank/DDBJ databases">
        <title>Distinct polysaccharide growth profiles of human intestinal Prevotella copri isolates.</title>
        <authorList>
            <person name="Fehlner-Peach H."/>
            <person name="Magnabosco C."/>
            <person name="Raghavan V."/>
            <person name="Scher J.U."/>
            <person name="Tett A."/>
            <person name="Cox L.M."/>
            <person name="Gottsegen C."/>
            <person name="Watters A."/>
            <person name="Wiltshire- Gordon J.D."/>
            <person name="Segata N."/>
            <person name="Bonneau R."/>
            <person name="Littman D.R."/>
        </authorList>
    </citation>
    <scope>NUCLEOTIDE SEQUENCE [LARGE SCALE GENOMIC DNA]</scope>
    <source>
        <strain evidence="3">iAU3127</strain>
    </source>
</reference>
<dbReference type="InterPro" id="IPR051706">
    <property type="entry name" value="Glycosyltransferase_domain"/>
</dbReference>
<dbReference type="Proteomes" id="UP000421283">
    <property type="component" value="Unassembled WGS sequence"/>
</dbReference>
<dbReference type="Pfam" id="PF04488">
    <property type="entry name" value="Gly_transf_sug"/>
    <property type="match status" value="1"/>
</dbReference>